<evidence type="ECO:0000256" key="5">
    <source>
        <dbReference type="ARBA" id="ARBA00022840"/>
    </source>
</evidence>
<keyword evidence="2 6" id="KW-0436">Ligase</keyword>
<comment type="similarity">
    <text evidence="6">Belongs to the PurS family.</text>
</comment>
<accession>A0A917TAY6</accession>
<dbReference type="GO" id="GO:0004642">
    <property type="term" value="F:phosphoribosylformylglycinamidine synthase activity"/>
    <property type="evidence" value="ECO:0007669"/>
    <property type="project" value="UniProtKB-UniRule"/>
</dbReference>
<dbReference type="AlphaFoldDB" id="A0A917TAY6"/>
<dbReference type="Pfam" id="PF02700">
    <property type="entry name" value="PurS"/>
    <property type="match status" value="1"/>
</dbReference>
<dbReference type="Proteomes" id="UP000655208">
    <property type="component" value="Unassembled WGS sequence"/>
</dbReference>
<dbReference type="GO" id="GO:0006189">
    <property type="term" value="P:'de novo' IMP biosynthetic process"/>
    <property type="evidence" value="ECO:0007669"/>
    <property type="project" value="UniProtKB-UniRule"/>
</dbReference>
<protein>
    <recommendedName>
        <fullName evidence="6">Phosphoribosylformylglycinamidine synthase subunit PurS</fullName>
        <shortName evidence="6">FGAM synthase</shortName>
        <ecNumber evidence="6">6.3.5.3</ecNumber>
    </recommendedName>
    <alternativeName>
        <fullName evidence="6">Formylglycinamide ribonucleotide amidotransferase subunit III</fullName>
        <shortName evidence="6">FGAR amidotransferase III</shortName>
        <shortName evidence="6">FGAR-AT III</shortName>
    </alternativeName>
    <alternativeName>
        <fullName evidence="6">Phosphoribosylformylglycinamidine synthase subunit III</fullName>
    </alternativeName>
</protein>
<dbReference type="HAMAP" id="MF_01926">
    <property type="entry name" value="PurS"/>
    <property type="match status" value="1"/>
</dbReference>
<dbReference type="PANTHER" id="PTHR34696:SF1">
    <property type="entry name" value="PHOSPHORIBOSYLFORMYLGLYCINAMIDINE SYNTHASE SUBUNIT PURS"/>
    <property type="match status" value="1"/>
</dbReference>
<dbReference type="NCBIfam" id="TIGR00302">
    <property type="entry name" value="phosphoribosylformylglycinamidine synthase subunit PurS"/>
    <property type="match status" value="1"/>
</dbReference>
<evidence type="ECO:0000313" key="8">
    <source>
        <dbReference type="Proteomes" id="UP000655208"/>
    </source>
</evidence>
<proteinExistence type="inferred from homology"/>
<reference evidence="7" key="2">
    <citation type="submission" date="2020-09" db="EMBL/GenBank/DDBJ databases">
        <authorList>
            <person name="Sun Q."/>
            <person name="Zhou Y."/>
        </authorList>
    </citation>
    <scope>NUCLEOTIDE SEQUENCE</scope>
    <source>
        <strain evidence="7">CGMCC 4.7308</strain>
    </source>
</reference>
<keyword evidence="1 6" id="KW-0963">Cytoplasm</keyword>
<sequence length="116" mass="12159">MELPGRRSTPNRESRVARVAVDVVIKPEILDPQGKAILAALGRGGHSGVLAVRQGKHFDLEVDESVSDEDLEEIAGTLLANPVIETWTVTRLDEVSASPAAALPGAAAGEDAAVLR</sequence>
<keyword evidence="5 6" id="KW-0067">ATP-binding</keyword>
<dbReference type="GO" id="GO:0005524">
    <property type="term" value="F:ATP binding"/>
    <property type="evidence" value="ECO:0007669"/>
    <property type="project" value="UniProtKB-UniRule"/>
</dbReference>
<dbReference type="EC" id="6.3.5.3" evidence="6"/>
<dbReference type="SUPFAM" id="SSF82697">
    <property type="entry name" value="PurS-like"/>
    <property type="match status" value="1"/>
</dbReference>
<evidence type="ECO:0000256" key="1">
    <source>
        <dbReference type="ARBA" id="ARBA00022490"/>
    </source>
</evidence>
<keyword evidence="8" id="KW-1185">Reference proteome</keyword>
<keyword evidence="3 6" id="KW-0547">Nucleotide-binding</keyword>
<comment type="function">
    <text evidence="6">Part of the phosphoribosylformylglycinamidine synthase complex involved in the purines biosynthetic pathway. Catalyzes the ATP-dependent conversion of formylglycinamide ribonucleotide (FGAR) and glutamine to yield formylglycinamidine ribonucleotide (FGAM) and glutamate. The FGAM synthase complex is composed of three subunits. PurQ produces an ammonia molecule by converting glutamine to glutamate. PurL transfers the ammonia molecule to FGAR to form FGAM in an ATP-dependent manner. PurS interacts with PurQ and PurL and is thought to assist in the transfer of the ammonia molecule from PurQ to PurL.</text>
</comment>
<comment type="subcellular location">
    <subcellularLocation>
        <location evidence="6">Cytoplasm</location>
    </subcellularLocation>
</comment>
<dbReference type="GO" id="GO:0005737">
    <property type="term" value="C:cytoplasm"/>
    <property type="evidence" value="ECO:0007669"/>
    <property type="project" value="UniProtKB-SubCell"/>
</dbReference>
<evidence type="ECO:0000256" key="6">
    <source>
        <dbReference type="HAMAP-Rule" id="MF_01926"/>
    </source>
</evidence>
<comment type="subunit">
    <text evidence="6">Part of the FGAM synthase complex composed of 1 PurL, 1 PurQ and 2 PurS subunits.</text>
</comment>
<name>A0A917TAY6_9ACTN</name>
<keyword evidence="4 6" id="KW-0658">Purine biosynthesis</keyword>
<dbReference type="InterPro" id="IPR036604">
    <property type="entry name" value="PurS-like_sf"/>
</dbReference>
<evidence type="ECO:0000256" key="3">
    <source>
        <dbReference type="ARBA" id="ARBA00022741"/>
    </source>
</evidence>
<comment type="pathway">
    <text evidence="6">Purine metabolism; IMP biosynthesis via de novo pathway; 5-amino-1-(5-phospho-D-ribosyl)imidazole from N(2)-formyl-N(1)-(5-phospho-D-ribosyl)glycinamide: step 1/2.</text>
</comment>
<dbReference type="EMBL" id="BMNA01000016">
    <property type="protein sequence ID" value="GGM16876.1"/>
    <property type="molecule type" value="Genomic_DNA"/>
</dbReference>
<reference evidence="7" key="1">
    <citation type="journal article" date="2014" name="Int. J. Syst. Evol. Microbiol.">
        <title>Complete genome sequence of Corynebacterium casei LMG S-19264T (=DSM 44701T), isolated from a smear-ripened cheese.</title>
        <authorList>
            <consortium name="US DOE Joint Genome Institute (JGI-PGF)"/>
            <person name="Walter F."/>
            <person name="Albersmeier A."/>
            <person name="Kalinowski J."/>
            <person name="Ruckert C."/>
        </authorList>
    </citation>
    <scope>NUCLEOTIDE SEQUENCE</scope>
    <source>
        <strain evidence="7">CGMCC 4.7308</strain>
    </source>
</reference>
<gene>
    <name evidence="6" type="primary">purS</name>
    <name evidence="7" type="ORF">GCM10011594_41150</name>
</gene>
<evidence type="ECO:0000313" key="7">
    <source>
        <dbReference type="EMBL" id="GGM16876.1"/>
    </source>
</evidence>
<comment type="catalytic activity">
    <reaction evidence="6">
        <text>N(2)-formyl-N(1)-(5-phospho-beta-D-ribosyl)glycinamide + L-glutamine + ATP + H2O = 2-formamido-N(1)-(5-O-phospho-beta-D-ribosyl)acetamidine + L-glutamate + ADP + phosphate + H(+)</text>
        <dbReference type="Rhea" id="RHEA:17129"/>
        <dbReference type="ChEBI" id="CHEBI:15377"/>
        <dbReference type="ChEBI" id="CHEBI:15378"/>
        <dbReference type="ChEBI" id="CHEBI:29985"/>
        <dbReference type="ChEBI" id="CHEBI:30616"/>
        <dbReference type="ChEBI" id="CHEBI:43474"/>
        <dbReference type="ChEBI" id="CHEBI:58359"/>
        <dbReference type="ChEBI" id="CHEBI:147286"/>
        <dbReference type="ChEBI" id="CHEBI:147287"/>
        <dbReference type="ChEBI" id="CHEBI:456216"/>
        <dbReference type="EC" id="6.3.5.3"/>
    </reaction>
</comment>
<evidence type="ECO:0000256" key="2">
    <source>
        <dbReference type="ARBA" id="ARBA00022598"/>
    </source>
</evidence>
<comment type="caution">
    <text evidence="7">The sequence shown here is derived from an EMBL/GenBank/DDBJ whole genome shotgun (WGS) entry which is preliminary data.</text>
</comment>
<dbReference type="InterPro" id="IPR003850">
    <property type="entry name" value="PurS"/>
</dbReference>
<dbReference type="NCBIfam" id="NF004630">
    <property type="entry name" value="PRK05974.1"/>
    <property type="match status" value="1"/>
</dbReference>
<evidence type="ECO:0000256" key="4">
    <source>
        <dbReference type="ARBA" id="ARBA00022755"/>
    </source>
</evidence>
<organism evidence="7 8">
    <name type="scientific">Nakamurella endophytica</name>
    <dbReference type="NCBI Taxonomy" id="1748367"/>
    <lineage>
        <taxon>Bacteria</taxon>
        <taxon>Bacillati</taxon>
        <taxon>Actinomycetota</taxon>
        <taxon>Actinomycetes</taxon>
        <taxon>Nakamurellales</taxon>
        <taxon>Nakamurellaceae</taxon>
        <taxon>Nakamurella</taxon>
    </lineage>
</organism>
<dbReference type="Gene3D" id="3.30.1280.10">
    <property type="entry name" value="Phosphoribosylformylglycinamidine synthase subunit PurS"/>
    <property type="match status" value="1"/>
</dbReference>
<dbReference type="PANTHER" id="PTHR34696">
    <property type="entry name" value="PHOSPHORIBOSYLFORMYLGLYCINAMIDINE SYNTHASE SUBUNIT PURS"/>
    <property type="match status" value="1"/>
</dbReference>